<dbReference type="Proteomes" id="UP001060085">
    <property type="component" value="Linkage Group LG06"/>
</dbReference>
<evidence type="ECO:0000313" key="2">
    <source>
        <dbReference type="Proteomes" id="UP001060085"/>
    </source>
</evidence>
<protein>
    <submittedName>
        <fullName evidence="1">Uncharacterized protein</fullName>
    </submittedName>
</protein>
<evidence type="ECO:0000313" key="1">
    <source>
        <dbReference type="EMBL" id="KAI5660088.1"/>
    </source>
</evidence>
<name>A0ACC0AGM3_CATRO</name>
<reference evidence="2" key="1">
    <citation type="journal article" date="2023" name="Nat. Plants">
        <title>Single-cell RNA sequencing provides a high-resolution roadmap for understanding the multicellular compartmentation of specialized metabolism.</title>
        <authorList>
            <person name="Sun S."/>
            <person name="Shen X."/>
            <person name="Li Y."/>
            <person name="Li Y."/>
            <person name="Wang S."/>
            <person name="Li R."/>
            <person name="Zhang H."/>
            <person name="Shen G."/>
            <person name="Guo B."/>
            <person name="Wei J."/>
            <person name="Xu J."/>
            <person name="St-Pierre B."/>
            <person name="Chen S."/>
            <person name="Sun C."/>
        </authorList>
    </citation>
    <scope>NUCLEOTIDE SEQUENCE [LARGE SCALE GENOMIC DNA]</scope>
</reference>
<gene>
    <name evidence="1" type="ORF">M9H77_28881</name>
</gene>
<accession>A0ACC0AGM3</accession>
<keyword evidence="2" id="KW-1185">Reference proteome</keyword>
<sequence>MAAKKSRWSLSGTTALVTGGTRGIGRAIIEELAELGATIYTCSRNETDLNELLQDCASKGFKVFGSTCDVSSREERKELMEKVSSAFDGKLNILINNAGTCKGGPAADVSAEIYDLHMSTNLESCYHLSQLAYPLLKSSGMGSIVFISSVSGIVSVQLAAVYSATKAAMNQLAKNLACEWAKDNIRVNSVAPWFIKTSLVENELSNKHFLEKIESRTPMNRVGEPEEVSSLVAYLCLPAASYITGQVIAVDGGFTVNVGARSSRWSLSGMTALVSGGTKGIGRATVQEFAEFGATIYTFSRTETELNAVLEEWSSKGFKVFGSVCDASSREQRIELMEKVCKAFNGKLNILVNNVGTYIKKPAEEHTEEDYSFLMSTNLESCYHLSQLAYPLLKASGTGNIVFMSSVSGLVNIGDSSVYAATKGAINQLTKNLACEWAKDNIRVNCVAPWVILTPLTQGLENNIELKEKIDSANPMKRIGQAEEVSALVAFLCLPAASFITGQVIAVDGGFTIYVGARNSRWSLSGMTALVTGGTKGIGRATVEEFAELGATEWSCRGFKVFGSVCDARSREQRIEVMGKVSKVFNGKLNILVNNVGTYIQKPAEEYSEEDYSFLMSTNLESCYHISQLGYPLLKASGTGNIVFISSIAGLVNFKHLSVYGATKGAINQLTKNLACEWAKDNIRVNCVAPWLILTPLVEGM</sequence>
<organism evidence="1 2">
    <name type="scientific">Catharanthus roseus</name>
    <name type="common">Madagascar periwinkle</name>
    <name type="synonym">Vinca rosea</name>
    <dbReference type="NCBI Taxonomy" id="4058"/>
    <lineage>
        <taxon>Eukaryota</taxon>
        <taxon>Viridiplantae</taxon>
        <taxon>Streptophyta</taxon>
        <taxon>Embryophyta</taxon>
        <taxon>Tracheophyta</taxon>
        <taxon>Spermatophyta</taxon>
        <taxon>Magnoliopsida</taxon>
        <taxon>eudicotyledons</taxon>
        <taxon>Gunneridae</taxon>
        <taxon>Pentapetalae</taxon>
        <taxon>asterids</taxon>
        <taxon>lamiids</taxon>
        <taxon>Gentianales</taxon>
        <taxon>Apocynaceae</taxon>
        <taxon>Rauvolfioideae</taxon>
        <taxon>Vinceae</taxon>
        <taxon>Catharanthinae</taxon>
        <taxon>Catharanthus</taxon>
    </lineage>
</organism>
<comment type="caution">
    <text evidence="1">The sequence shown here is derived from an EMBL/GenBank/DDBJ whole genome shotgun (WGS) entry which is preliminary data.</text>
</comment>
<proteinExistence type="predicted"/>
<dbReference type="EMBL" id="CM044706">
    <property type="protein sequence ID" value="KAI5660088.1"/>
    <property type="molecule type" value="Genomic_DNA"/>
</dbReference>